<organism evidence="2 3">
    <name type="scientific">Chitinophaga jiangningensis</name>
    <dbReference type="NCBI Taxonomy" id="1419482"/>
    <lineage>
        <taxon>Bacteria</taxon>
        <taxon>Pseudomonadati</taxon>
        <taxon>Bacteroidota</taxon>
        <taxon>Chitinophagia</taxon>
        <taxon>Chitinophagales</taxon>
        <taxon>Chitinophagaceae</taxon>
        <taxon>Chitinophaga</taxon>
    </lineage>
</organism>
<evidence type="ECO:0000313" key="3">
    <source>
        <dbReference type="Proteomes" id="UP000184420"/>
    </source>
</evidence>
<keyword evidence="1" id="KW-0732">Signal</keyword>
<dbReference type="EMBL" id="FRBL01000006">
    <property type="protein sequence ID" value="SHM07037.1"/>
    <property type="molecule type" value="Genomic_DNA"/>
</dbReference>
<feature type="chain" id="PRO_5009925951" evidence="1">
    <location>
        <begin position="19"/>
        <end position="346"/>
    </location>
</feature>
<dbReference type="Proteomes" id="UP000184420">
    <property type="component" value="Unassembled WGS sequence"/>
</dbReference>
<evidence type="ECO:0000256" key="1">
    <source>
        <dbReference type="SAM" id="SignalP"/>
    </source>
</evidence>
<dbReference type="PROSITE" id="PS51257">
    <property type="entry name" value="PROKAR_LIPOPROTEIN"/>
    <property type="match status" value="1"/>
</dbReference>
<dbReference type="OrthoDB" id="634553at2"/>
<gene>
    <name evidence="2" type="ORF">SAMN05444266_106260</name>
</gene>
<dbReference type="STRING" id="1419482.SAMN05444266_106260"/>
<sequence length="346" mass="39567">MRLFLLICITLLFASCHPAVERHPEPAFYFWKQSWTGNPVELQYLRQLPAQKLYIKMFDVTPDAVSGKPIPVAVFNQQVPLPAEQPVVPVVFIMNEVWAQLKDSLAMADFTGKTTRLLESLTKTLPGKSISEIQIDCDWTQTSSSPYFNYLTKLKEQPFFKGKTISATIRMHQVKYRTSSGTPPVDKGLLMCYNMGDLRKAGDHNSILDLETMKAYIGSDRISNYPLPLDIALPLFNWTVLFEQGQYKGILRNIGETELSNHELFIPQGKQLFVVKNDTLINGYLLRKGSELRREITNVKLLKSAANLLAEQKQDYSPTIIFYHLDAATLKNYPLHELQEIYRLFN</sequence>
<name>A0A1M7FTN0_9BACT</name>
<keyword evidence="3" id="KW-1185">Reference proteome</keyword>
<reference evidence="2 3" key="1">
    <citation type="submission" date="2016-11" db="EMBL/GenBank/DDBJ databases">
        <authorList>
            <person name="Jaros S."/>
            <person name="Januszkiewicz K."/>
            <person name="Wedrychowicz H."/>
        </authorList>
    </citation>
    <scope>NUCLEOTIDE SEQUENCE [LARGE SCALE GENOMIC DNA]</scope>
    <source>
        <strain evidence="2 3">DSM 27406</strain>
    </source>
</reference>
<proteinExistence type="predicted"/>
<protein>
    <submittedName>
        <fullName evidence="2">Uncharacterized protein</fullName>
    </submittedName>
</protein>
<feature type="signal peptide" evidence="1">
    <location>
        <begin position="1"/>
        <end position="18"/>
    </location>
</feature>
<evidence type="ECO:0000313" key="2">
    <source>
        <dbReference type="EMBL" id="SHM07037.1"/>
    </source>
</evidence>
<dbReference type="AlphaFoldDB" id="A0A1M7FTN0"/>
<dbReference type="RefSeq" id="WP_073083344.1">
    <property type="nucleotide sequence ID" value="NZ_FRBL01000006.1"/>
</dbReference>
<accession>A0A1M7FTN0</accession>